<evidence type="ECO:0000256" key="3">
    <source>
        <dbReference type="ARBA" id="ARBA00022630"/>
    </source>
</evidence>
<dbReference type="Proteomes" id="UP001205906">
    <property type="component" value="Unassembled WGS sequence"/>
</dbReference>
<evidence type="ECO:0000256" key="6">
    <source>
        <dbReference type="ARBA" id="ARBA00023002"/>
    </source>
</evidence>
<evidence type="ECO:0000256" key="7">
    <source>
        <dbReference type="ARBA" id="ARBA00023027"/>
    </source>
</evidence>
<dbReference type="EMBL" id="JAMXQS010000010">
    <property type="protein sequence ID" value="MCO6051997.1"/>
    <property type="molecule type" value="Genomic_DNA"/>
</dbReference>
<comment type="caution">
    <text evidence="10">The sequence shown here is derived from an EMBL/GenBank/DDBJ whole genome shotgun (WGS) entry which is preliminary data.</text>
</comment>
<keyword evidence="5 8" id="KW-0521">NADP</keyword>
<keyword evidence="11" id="KW-1185">Reference proteome</keyword>
<dbReference type="SUPFAM" id="SSF55469">
    <property type="entry name" value="FMN-dependent nitroreductase-like"/>
    <property type="match status" value="1"/>
</dbReference>
<dbReference type="PANTHER" id="PTHR43821">
    <property type="entry name" value="NAD(P)H NITROREDUCTASE YDJA-RELATED"/>
    <property type="match status" value="1"/>
</dbReference>
<evidence type="ECO:0000256" key="5">
    <source>
        <dbReference type="ARBA" id="ARBA00022857"/>
    </source>
</evidence>
<keyword evidence="7 8" id="KW-0520">NAD</keyword>
<evidence type="ECO:0000313" key="10">
    <source>
        <dbReference type="EMBL" id="MCO6051997.1"/>
    </source>
</evidence>
<reference evidence="10 11" key="1">
    <citation type="submission" date="2022-06" db="EMBL/GenBank/DDBJ databases">
        <title>Mesorhizobium sp. strain RP14 Genome sequencing and assembly.</title>
        <authorList>
            <person name="Kim I."/>
        </authorList>
    </citation>
    <scope>NUCLEOTIDE SEQUENCE [LARGE SCALE GENOMIC DNA]</scope>
    <source>
        <strain evidence="11">RP14(2022)</strain>
    </source>
</reference>
<proteinExistence type="inferred from homology"/>
<name>A0ABT1CAZ9_9HYPH</name>
<organism evidence="10 11">
    <name type="scientific">Mesorhizobium liriopis</name>
    <dbReference type="NCBI Taxonomy" id="2953882"/>
    <lineage>
        <taxon>Bacteria</taxon>
        <taxon>Pseudomonadati</taxon>
        <taxon>Pseudomonadota</taxon>
        <taxon>Alphaproteobacteria</taxon>
        <taxon>Hyphomicrobiales</taxon>
        <taxon>Phyllobacteriaceae</taxon>
        <taxon>Mesorhizobium</taxon>
    </lineage>
</organism>
<comment type="similarity">
    <text evidence="2 8">Belongs to the nitroreductase family.</text>
</comment>
<evidence type="ECO:0000256" key="1">
    <source>
        <dbReference type="ARBA" id="ARBA00001917"/>
    </source>
</evidence>
<evidence type="ECO:0000256" key="2">
    <source>
        <dbReference type="ARBA" id="ARBA00007118"/>
    </source>
</evidence>
<dbReference type="InterPro" id="IPR000415">
    <property type="entry name" value="Nitroreductase-like"/>
</dbReference>
<evidence type="ECO:0000259" key="9">
    <source>
        <dbReference type="Pfam" id="PF00881"/>
    </source>
</evidence>
<dbReference type="PIRSF" id="PIRSF000232">
    <property type="entry name" value="YdjA"/>
    <property type="match status" value="1"/>
</dbReference>
<dbReference type="Pfam" id="PF00881">
    <property type="entry name" value="Nitroreductase"/>
    <property type="match status" value="1"/>
</dbReference>
<protein>
    <recommendedName>
        <fullName evidence="8">Putative NAD(P)H nitroreductase</fullName>
        <ecNumber evidence="8">1.-.-.-</ecNumber>
    </recommendedName>
</protein>
<evidence type="ECO:0000313" key="11">
    <source>
        <dbReference type="Proteomes" id="UP001205906"/>
    </source>
</evidence>
<gene>
    <name evidence="10" type="ORF">NGM99_19595</name>
</gene>
<comment type="cofactor">
    <cofactor evidence="1 8">
        <name>FMN</name>
        <dbReference type="ChEBI" id="CHEBI:58210"/>
    </cofactor>
</comment>
<evidence type="ECO:0000256" key="8">
    <source>
        <dbReference type="PIRNR" id="PIRNR000232"/>
    </source>
</evidence>
<dbReference type="CDD" id="cd02135">
    <property type="entry name" value="YdjA-like"/>
    <property type="match status" value="1"/>
</dbReference>
<keyword evidence="4 8" id="KW-0288">FMN</keyword>
<accession>A0ABT1CAZ9</accession>
<sequence length="193" mass="21327">MQADKLDLLLSRTSPPIHELVEPAPSNSEIERIVSAAIRVPDHGRLAPWRFILFRGDARITVGQRLAALAEAREGPLSEGRRNQELSRFSRAPLVIGIVSCTKESPKIPEWEMFLSGGAAAMNLLNAVHALGYKGNWITNWYSDIPESRDLFGLAPHERIVGFVHIGTHQGEVPERPRPAVSDVLSEWVAPTS</sequence>
<keyword evidence="6 8" id="KW-0560">Oxidoreductase</keyword>
<keyword evidence="3 8" id="KW-0285">Flavoprotein</keyword>
<dbReference type="InterPro" id="IPR029479">
    <property type="entry name" value="Nitroreductase"/>
</dbReference>
<dbReference type="InterPro" id="IPR026021">
    <property type="entry name" value="YdjA-like"/>
</dbReference>
<dbReference type="InterPro" id="IPR052530">
    <property type="entry name" value="NAD(P)H_nitroreductase"/>
</dbReference>
<evidence type="ECO:0000256" key="4">
    <source>
        <dbReference type="ARBA" id="ARBA00022643"/>
    </source>
</evidence>
<dbReference type="RefSeq" id="WP_252822111.1">
    <property type="nucleotide sequence ID" value="NZ_JAMXQS010000010.1"/>
</dbReference>
<dbReference type="EC" id="1.-.-.-" evidence="8"/>
<dbReference type="Gene3D" id="3.40.109.10">
    <property type="entry name" value="NADH Oxidase"/>
    <property type="match status" value="1"/>
</dbReference>
<feature type="domain" description="Nitroreductase" evidence="9">
    <location>
        <begin position="23"/>
        <end position="167"/>
    </location>
</feature>
<dbReference type="PANTHER" id="PTHR43821:SF1">
    <property type="entry name" value="NAD(P)H NITROREDUCTASE YDJA-RELATED"/>
    <property type="match status" value="1"/>
</dbReference>